<accession>A0AAR5PMS9</accession>
<evidence type="ECO:0000256" key="3">
    <source>
        <dbReference type="SAM" id="MobiDB-lite"/>
    </source>
</evidence>
<keyword evidence="6" id="KW-1185">Reference proteome</keyword>
<keyword evidence="2" id="KW-0539">Nucleus</keyword>
<dbReference type="Proteomes" id="UP000019118">
    <property type="component" value="Unassembled WGS sequence"/>
</dbReference>
<dbReference type="InterPro" id="IPR025220">
    <property type="entry name" value="NFRKB_WH_1"/>
</dbReference>
<dbReference type="InterPro" id="IPR038106">
    <property type="entry name" value="NFRKB_winged_sf"/>
</dbReference>
<sequence>MTTSSESEGTGSSDYTDSSDEDGMETAYACGTKIQVPQGLCERKDIFDEFFTVDLWNSFSDEDKEHLQTFLPNFPENDDLEKTKTLQRLFDFENFRFSNPLTKFYDHLKAGYFRPEIARMRKMIHKKERLEAKLRQQKYKKQLKRDVIESQRKLMNQMKFLPPGHEPKQEKRKLDLDQEYVYCRTKKKYFQVLAAINGKMDDADFSPDENYPEGPCTKLPKKQKRHLNSIRNSLNTCKGKLYHSTMVGKANGISIDLEKYVTTYQNPFYITDESYKNVLHQHRKRKSENCGDTELDVDGISIIDVINRTQLPFIKNLQIKPNSADIKPVLPRKRIKKELDIRKSCDSNVFTGKLGHSLLNNSSNSDSDSDSIIDAVTVPTTSASFSSLFGDNKFNSLVKAPLSPKKIKDEIKAEILDPIECFETIPSSIQGLKSHILRETASPITTVLQSNYGEITPIKMEDLETMDIMNTPIEVDNSEIDIMELSIKPELMQDTHANFFSLIRDVICSTIEHRMNMYTLQERLKAWQENPISPLNDWYSYVDNWINILPSAITFLCGNASEQPDDFVPYMEYKLNLDVYQWIGAGRDSDPLLSNLCNFWLQHRTESKMMKPLEVELDIADKDGTPPPPRCPTTWTVRKATLEDIKDYREQERRRYDNPHKAFTFRCNGYESVVGPLKGIYYPAPANSKARGHTMLNADRPNFVTILSLVRDATARLPNGEGTRSEICELLKSSQYISSSAPDSILQSVVSGALDRMHTQWDPCVKYDQKKKTWVYLHRHRTEDDFERIHQHYQGVQKGKKTARKSPAKPKTPKGEKVTKTTKILHQKAVIVGNNVNPANSNVVTQHVIVSTNDTRKEHNVHVEEAKEEVVDGQKSQDLAEVKSADKNTSVPPEIITVSMPQQKTTTIRRPGVFQAKTTGCKDEKLLVVTTTPNLIAASQKGTSLLLSNNLPKQQETSQPSPTRIKAQSLVTKRESLEEETPELMHIRVASPMGVIKGAAKGSMVKIMSPSQGKSVIIPTSNPQILKQIQERPTKAQVTQQFLQSLAIQAKQKTVTTKGTIELPEGDSVKHMEKAKIPVNIQQQIVQGLTTQQLQNIKNVTLLRTNNPTVTMNSQRFLESQDGIQVLGKIQTQTETVQLKTSANLTTAHTQQILQTIKQKYLPNANMLTPQQQVLLKQKGCVVQLQKSTGVVKNSASGSDNMTKTIQSGQVPMVAKVLTNAAGQVISVESLLAHQKAHGALPHGTTLRVQGSKAGQQNVIHLTSAAKPNTIAHFTVGSQNNLVALTTQPKLVVAPQTTTVTTTVTQSKPQSTSYLYCRNVASSRIQPGGKTQNLTQHLVNAKIITSDGQKIVQPKMMVGGQAIKVPSKVGARTANFGSSLRMLNTANLNLTTLDGKPVLLASKSGIQSLHGQNVIVQTHPGSTPTSSSLVLQSAVTKKAGHAISQSQGSTNMLGQSGNIVFSSTAIKNQVPQQVLFSSQGKSGSVSATTSQAGHIVLGNQPIRLQTNSASGSQRVVLASQGQGGQILAQQILLPAGFQGAAINIKSLQGVKVIPIAQNQKGQSRQIVAKVMNPSVVKQATQQSTPVQLQESVTIHSSESE</sequence>
<protein>
    <recommendedName>
        <fullName evidence="4">DEUBAD domain-containing protein</fullName>
    </recommendedName>
</protein>
<feature type="region of interest" description="Disordered" evidence="3">
    <location>
        <begin position="1"/>
        <end position="23"/>
    </location>
</feature>
<dbReference type="GO" id="GO:0002020">
    <property type="term" value="F:protease binding"/>
    <property type="evidence" value="ECO:0007669"/>
    <property type="project" value="TreeGrafter"/>
</dbReference>
<dbReference type="InterPro" id="IPR024867">
    <property type="entry name" value="NFRKB"/>
</dbReference>
<feature type="domain" description="DEUBAD" evidence="4">
    <location>
        <begin position="37"/>
        <end position="153"/>
    </location>
</feature>
<dbReference type="Pfam" id="PF14465">
    <property type="entry name" value="WHD_1st_NFRKB"/>
    <property type="match status" value="1"/>
</dbReference>
<dbReference type="PANTHER" id="PTHR13052">
    <property type="entry name" value="NFRKB-RELATED"/>
    <property type="match status" value="1"/>
</dbReference>
<dbReference type="GO" id="GO:0031011">
    <property type="term" value="C:Ino80 complex"/>
    <property type="evidence" value="ECO:0007669"/>
    <property type="project" value="InterPro"/>
</dbReference>
<dbReference type="Pfam" id="PF25793">
    <property type="entry name" value="WHD_2nd_NFRKB"/>
    <property type="match status" value="1"/>
</dbReference>
<dbReference type="InterPro" id="IPR044867">
    <property type="entry name" value="DEUBAD_dom"/>
</dbReference>
<dbReference type="InterPro" id="IPR057748">
    <property type="entry name" value="NFRKB_WH_2"/>
</dbReference>
<feature type="region of interest" description="Disordered" evidence="3">
    <location>
        <begin position="865"/>
        <end position="888"/>
    </location>
</feature>
<feature type="compositionally biased region" description="Basic residues" evidence="3">
    <location>
        <begin position="798"/>
        <end position="812"/>
    </location>
</feature>
<dbReference type="EnsemblMetazoa" id="XM_019906771.1">
    <property type="protein sequence ID" value="XP_019762330.1"/>
    <property type="gene ID" value="LOC109539161"/>
</dbReference>
<dbReference type="CDD" id="cd21865">
    <property type="entry name" value="DEUBAD_NFRKB"/>
    <property type="match status" value="1"/>
</dbReference>
<reference evidence="6" key="1">
    <citation type="journal article" date="2013" name="Genome Biol.">
        <title>Draft genome of the mountain pine beetle, Dendroctonus ponderosae Hopkins, a major forest pest.</title>
        <authorList>
            <person name="Keeling C.I."/>
            <person name="Yuen M.M."/>
            <person name="Liao N.Y."/>
            <person name="Docking T.R."/>
            <person name="Chan S.K."/>
            <person name="Taylor G.A."/>
            <person name="Palmquist D.L."/>
            <person name="Jackman S.D."/>
            <person name="Nguyen A."/>
            <person name="Li M."/>
            <person name="Henderson H."/>
            <person name="Janes J.K."/>
            <person name="Zhao Y."/>
            <person name="Pandoh P."/>
            <person name="Moore R."/>
            <person name="Sperling F.A."/>
            <person name="Huber D.P."/>
            <person name="Birol I."/>
            <person name="Jones S.J."/>
            <person name="Bohlmann J."/>
        </authorList>
    </citation>
    <scope>NUCLEOTIDE SEQUENCE</scope>
</reference>
<evidence type="ECO:0000256" key="2">
    <source>
        <dbReference type="ARBA" id="ARBA00023242"/>
    </source>
</evidence>
<comment type="subcellular location">
    <subcellularLocation>
        <location evidence="1">Nucleus</location>
    </subcellularLocation>
</comment>
<evidence type="ECO:0000313" key="6">
    <source>
        <dbReference type="Proteomes" id="UP000019118"/>
    </source>
</evidence>
<reference evidence="5" key="2">
    <citation type="submission" date="2024-08" db="UniProtKB">
        <authorList>
            <consortium name="EnsemblMetazoa"/>
        </authorList>
    </citation>
    <scope>IDENTIFICATION</scope>
</reference>
<feature type="compositionally biased region" description="Low complexity" evidence="3">
    <location>
        <begin position="1"/>
        <end position="16"/>
    </location>
</feature>
<organism evidence="5 6">
    <name type="scientific">Dendroctonus ponderosae</name>
    <name type="common">Mountain pine beetle</name>
    <dbReference type="NCBI Taxonomy" id="77166"/>
    <lineage>
        <taxon>Eukaryota</taxon>
        <taxon>Metazoa</taxon>
        <taxon>Ecdysozoa</taxon>
        <taxon>Arthropoda</taxon>
        <taxon>Hexapoda</taxon>
        <taxon>Insecta</taxon>
        <taxon>Pterygota</taxon>
        <taxon>Neoptera</taxon>
        <taxon>Endopterygota</taxon>
        <taxon>Coleoptera</taxon>
        <taxon>Polyphaga</taxon>
        <taxon>Cucujiformia</taxon>
        <taxon>Curculionidae</taxon>
        <taxon>Scolytinae</taxon>
        <taxon>Dendroctonus</taxon>
    </lineage>
</organism>
<dbReference type="Gene3D" id="1.10.10.2430">
    <property type="entry name" value="NFRKB winged helix-like domain"/>
    <property type="match status" value="1"/>
</dbReference>
<name>A0AAR5PMS9_DENPD</name>
<dbReference type="PROSITE" id="PS51916">
    <property type="entry name" value="DEUBAD"/>
    <property type="match status" value="1"/>
</dbReference>
<evidence type="ECO:0000313" key="5">
    <source>
        <dbReference type="EnsemblMetazoa" id="XP_019762330.1"/>
    </source>
</evidence>
<evidence type="ECO:0000259" key="4">
    <source>
        <dbReference type="PROSITE" id="PS51916"/>
    </source>
</evidence>
<proteinExistence type="predicted"/>
<feature type="region of interest" description="Disordered" evidence="3">
    <location>
        <begin position="795"/>
        <end position="820"/>
    </location>
</feature>
<dbReference type="PANTHER" id="PTHR13052:SF3">
    <property type="entry name" value="NUCLEAR FACTOR RELATED TO KAPPA-B-BINDING PROTEIN"/>
    <property type="match status" value="1"/>
</dbReference>
<evidence type="ECO:0000256" key="1">
    <source>
        <dbReference type="ARBA" id="ARBA00004123"/>
    </source>
</evidence>